<dbReference type="Pfam" id="PF13367">
    <property type="entry name" value="PrsW-protease"/>
    <property type="match status" value="1"/>
</dbReference>
<feature type="transmembrane region" description="Helical" evidence="1">
    <location>
        <begin position="201"/>
        <end position="217"/>
    </location>
</feature>
<organism evidence="2 3">
    <name type="scientific">Streptomyces boetiae</name>
    <dbReference type="NCBI Taxonomy" id="3075541"/>
    <lineage>
        <taxon>Bacteria</taxon>
        <taxon>Bacillati</taxon>
        <taxon>Actinomycetota</taxon>
        <taxon>Actinomycetes</taxon>
        <taxon>Kitasatosporales</taxon>
        <taxon>Streptomycetaceae</taxon>
        <taxon>Streptomyces</taxon>
    </lineage>
</organism>
<comment type="caution">
    <text evidence="2">The sequence shown here is derived from an EMBL/GenBank/DDBJ whole genome shotgun (WGS) entry which is preliminary data.</text>
</comment>
<proteinExistence type="predicted"/>
<sequence length="383" mass="40362">MRTASPLRIGVPLLLCGLLVTVLMWRELGGEGVAAGLLLALVPVPFLLGAFRWLDSVAPAPWRPLAFAFGWGACAATLFALVVGGALIGLVSGDFGGDATSLRPAHADALELTVIAPVVEESAKAAAVLLLFVHRPRAFNGLLAGLVAAGVTATGFAFTENVLYLGSAFTQDHAAAPSVLLGAGTLVTFVVRVLIAPFAHPVFTALTGIGFGLAATLPPERGRALRVGLPLAGLAAAMGLHSAWNASASMTVTGFVLVYLLLMFPVFCGLCWLAARARRVQLRVVREVLPLYAAAGWLTPDEPEALASPEHRSRARELARRMHGQAGRRAVADYQRAATSLALLRERAERGVEGPEFRAEERELLARIERHRSVAVPVTLSSG</sequence>
<accession>A0ABU2L9W6</accession>
<dbReference type="Proteomes" id="UP001183388">
    <property type="component" value="Unassembled WGS sequence"/>
</dbReference>
<feature type="transmembrane region" description="Helical" evidence="1">
    <location>
        <begin position="7"/>
        <end position="26"/>
    </location>
</feature>
<dbReference type="EMBL" id="JAVREN010000021">
    <property type="protein sequence ID" value="MDT0308358.1"/>
    <property type="molecule type" value="Genomic_DNA"/>
</dbReference>
<dbReference type="PANTHER" id="PTHR36844">
    <property type="entry name" value="PROTEASE PRSW"/>
    <property type="match status" value="1"/>
</dbReference>
<feature type="transmembrane region" description="Helical" evidence="1">
    <location>
        <begin position="256"/>
        <end position="275"/>
    </location>
</feature>
<gene>
    <name evidence="2" type="ORF">RM780_15515</name>
</gene>
<keyword evidence="2" id="KW-0645">Protease</keyword>
<keyword evidence="3" id="KW-1185">Reference proteome</keyword>
<reference evidence="3" key="1">
    <citation type="submission" date="2023-07" db="EMBL/GenBank/DDBJ databases">
        <title>30 novel species of actinomycetes from the DSMZ collection.</title>
        <authorList>
            <person name="Nouioui I."/>
        </authorList>
    </citation>
    <scope>NUCLEOTIDE SEQUENCE [LARGE SCALE GENOMIC DNA]</scope>
    <source>
        <strain evidence="3">DSM 44917</strain>
    </source>
</reference>
<evidence type="ECO:0000313" key="2">
    <source>
        <dbReference type="EMBL" id="MDT0308358.1"/>
    </source>
</evidence>
<name>A0ABU2L9W6_9ACTN</name>
<feature type="transmembrane region" description="Helical" evidence="1">
    <location>
        <begin position="32"/>
        <end position="54"/>
    </location>
</feature>
<keyword evidence="2" id="KW-0378">Hydrolase</keyword>
<dbReference type="PANTHER" id="PTHR36844:SF1">
    <property type="entry name" value="PROTEASE PRSW"/>
    <property type="match status" value="1"/>
</dbReference>
<keyword evidence="2" id="KW-0482">Metalloprotease</keyword>
<dbReference type="RefSeq" id="WP_311631307.1">
    <property type="nucleotide sequence ID" value="NZ_JAVREN010000021.1"/>
</dbReference>
<feature type="transmembrane region" description="Helical" evidence="1">
    <location>
        <begin position="66"/>
        <end position="91"/>
    </location>
</feature>
<keyword evidence="1" id="KW-0472">Membrane</keyword>
<evidence type="ECO:0000313" key="3">
    <source>
        <dbReference type="Proteomes" id="UP001183388"/>
    </source>
</evidence>
<feature type="transmembrane region" description="Helical" evidence="1">
    <location>
        <begin position="138"/>
        <end position="163"/>
    </location>
</feature>
<keyword evidence="1" id="KW-1133">Transmembrane helix</keyword>
<dbReference type="GO" id="GO:0008237">
    <property type="term" value="F:metallopeptidase activity"/>
    <property type="evidence" value="ECO:0007669"/>
    <property type="project" value="UniProtKB-KW"/>
</dbReference>
<feature type="transmembrane region" description="Helical" evidence="1">
    <location>
        <begin position="175"/>
        <end position="195"/>
    </location>
</feature>
<keyword evidence="1" id="KW-0812">Transmembrane</keyword>
<protein>
    <submittedName>
        <fullName evidence="2">PrsW family intramembrane metalloprotease</fullName>
    </submittedName>
</protein>
<dbReference type="InterPro" id="IPR026898">
    <property type="entry name" value="PrsW"/>
</dbReference>
<evidence type="ECO:0000256" key="1">
    <source>
        <dbReference type="SAM" id="Phobius"/>
    </source>
</evidence>